<reference evidence="1 2" key="1">
    <citation type="journal article" date="2017" name="BMC Genomics">
        <title>Genomic analysis of methanogenic archaea reveals a shift towards energy conservation.</title>
        <authorList>
            <person name="Gilmore S.P."/>
            <person name="Henske J.K."/>
            <person name="Sexton J.A."/>
            <person name="Solomon K.V."/>
            <person name="Seppala S."/>
            <person name="Yoo J.I."/>
            <person name="Huyett L.M."/>
            <person name="Pressman A."/>
            <person name="Cogan J.Z."/>
            <person name="Kivenson V."/>
            <person name="Peng X."/>
            <person name="Tan Y."/>
            <person name="Valentine D.L."/>
            <person name="O'Malley M.A."/>
        </authorList>
    </citation>
    <scope>NUCLEOTIDE SEQUENCE [LARGE SCALE GENOMIC DNA]</scope>
    <source>
        <strain evidence="1 2">M.o.H.</strain>
    </source>
</reference>
<dbReference type="OrthoDB" id="373132at2157"/>
<organism evidence="1 2">
    <name type="scientific">Methanobacterium bryantii</name>
    <dbReference type="NCBI Taxonomy" id="2161"/>
    <lineage>
        <taxon>Archaea</taxon>
        <taxon>Methanobacteriati</taxon>
        <taxon>Methanobacteriota</taxon>
        <taxon>Methanomada group</taxon>
        <taxon>Methanobacteria</taxon>
        <taxon>Methanobacteriales</taxon>
        <taxon>Methanobacteriaceae</taxon>
        <taxon>Methanobacterium</taxon>
    </lineage>
</organism>
<dbReference type="EMBL" id="LMVM01000001">
    <property type="protein sequence ID" value="PAV05923.1"/>
    <property type="molecule type" value="Genomic_DNA"/>
</dbReference>
<dbReference type="Proteomes" id="UP000217784">
    <property type="component" value="Unassembled WGS sequence"/>
</dbReference>
<dbReference type="RefSeq" id="WP_069583377.1">
    <property type="nucleotide sequence ID" value="NZ_LMVM01000001.1"/>
</dbReference>
<evidence type="ECO:0000313" key="2">
    <source>
        <dbReference type="Proteomes" id="UP000217784"/>
    </source>
</evidence>
<sequence>MTELPYRFTIGQIKEGYIELHPDFRDELDSEEYAVVIPLEDFSTYRNENKVNTEMICEFLEMVKEKSLYDIMVIMKQLKEELGESK</sequence>
<gene>
    <name evidence="1" type="ORF">ASJ80_13785</name>
</gene>
<protein>
    <submittedName>
        <fullName evidence="1">Uncharacterized protein</fullName>
    </submittedName>
</protein>
<accession>A0A2A2H9K5</accession>
<keyword evidence="2" id="KW-1185">Reference proteome</keyword>
<comment type="caution">
    <text evidence="1">The sequence shown here is derived from an EMBL/GenBank/DDBJ whole genome shotgun (WGS) entry which is preliminary data.</text>
</comment>
<proteinExistence type="predicted"/>
<dbReference type="AlphaFoldDB" id="A0A2A2H9K5"/>
<name>A0A2A2H9K5_METBR</name>
<evidence type="ECO:0000313" key="1">
    <source>
        <dbReference type="EMBL" id="PAV05923.1"/>
    </source>
</evidence>